<dbReference type="FunFam" id="1.10.1200.10:FF:000016">
    <property type="entry name" value="Non-ribosomal peptide synthase"/>
    <property type="match status" value="1"/>
</dbReference>
<protein>
    <submittedName>
        <fullName evidence="6">Amino acid adenylation domain-containing protein</fullName>
    </submittedName>
</protein>
<dbReference type="InterPro" id="IPR010071">
    <property type="entry name" value="AA_adenyl_dom"/>
</dbReference>
<dbReference type="Gene3D" id="3.40.50.12780">
    <property type="entry name" value="N-terminal domain of ligase-like"/>
    <property type="match status" value="2"/>
</dbReference>
<dbReference type="Gene3D" id="3.30.559.10">
    <property type="entry name" value="Chloramphenicol acetyltransferase-like domain"/>
    <property type="match status" value="1"/>
</dbReference>
<dbReference type="CDD" id="cd05930">
    <property type="entry name" value="A_NRPS"/>
    <property type="match status" value="2"/>
</dbReference>
<comment type="caution">
    <text evidence="6">The sequence shown here is derived from an EMBL/GenBank/DDBJ whole genome shotgun (WGS) entry which is preliminary data.</text>
</comment>
<accession>A0A5S4G7Q4</accession>
<dbReference type="Pfam" id="PF00501">
    <property type="entry name" value="AMP-binding"/>
    <property type="match status" value="2"/>
</dbReference>
<dbReference type="InterPro" id="IPR020806">
    <property type="entry name" value="PKS_PP-bd"/>
</dbReference>
<dbReference type="PANTHER" id="PTHR45527:SF1">
    <property type="entry name" value="FATTY ACID SYNTHASE"/>
    <property type="match status" value="1"/>
</dbReference>
<feature type="compositionally biased region" description="Pro residues" evidence="4">
    <location>
        <begin position="647"/>
        <end position="661"/>
    </location>
</feature>
<dbReference type="Gene3D" id="1.10.1200.10">
    <property type="entry name" value="ACP-like"/>
    <property type="match status" value="1"/>
</dbReference>
<evidence type="ECO:0000256" key="4">
    <source>
        <dbReference type="SAM" id="MobiDB-lite"/>
    </source>
</evidence>
<dbReference type="EMBL" id="VCKY01000035">
    <property type="protein sequence ID" value="TMR21980.1"/>
    <property type="molecule type" value="Genomic_DNA"/>
</dbReference>
<evidence type="ECO:0000256" key="1">
    <source>
        <dbReference type="ARBA" id="ARBA00001957"/>
    </source>
</evidence>
<evidence type="ECO:0000259" key="5">
    <source>
        <dbReference type="PROSITE" id="PS50075"/>
    </source>
</evidence>
<dbReference type="GO" id="GO:0043041">
    <property type="term" value="P:amino acid activation for nonribosomal peptide biosynthetic process"/>
    <property type="evidence" value="ECO:0007669"/>
    <property type="project" value="TreeGrafter"/>
</dbReference>
<feature type="domain" description="Carrier" evidence="5">
    <location>
        <begin position="1616"/>
        <end position="1691"/>
    </location>
</feature>
<dbReference type="RefSeq" id="WP_138666428.1">
    <property type="nucleotide sequence ID" value="NZ_VCKY01000035.1"/>
</dbReference>
<comment type="cofactor">
    <cofactor evidence="1">
        <name>pantetheine 4'-phosphate</name>
        <dbReference type="ChEBI" id="CHEBI:47942"/>
    </cofactor>
</comment>
<dbReference type="SMART" id="SM00823">
    <property type="entry name" value="PKS_PP"/>
    <property type="match status" value="2"/>
</dbReference>
<dbReference type="InterPro" id="IPR023213">
    <property type="entry name" value="CAT-like_dom_sf"/>
</dbReference>
<feature type="domain" description="Carrier" evidence="5">
    <location>
        <begin position="571"/>
        <end position="646"/>
    </location>
</feature>
<dbReference type="InterPro" id="IPR025110">
    <property type="entry name" value="AMP-bd_C"/>
</dbReference>
<dbReference type="InterPro" id="IPR009081">
    <property type="entry name" value="PP-bd_ACP"/>
</dbReference>
<dbReference type="InterPro" id="IPR001242">
    <property type="entry name" value="Condensation_dom"/>
</dbReference>
<dbReference type="Gene3D" id="3.30.559.30">
    <property type="entry name" value="Nonribosomal peptide synthetase, condensation domain"/>
    <property type="match status" value="1"/>
</dbReference>
<proteinExistence type="predicted"/>
<dbReference type="Gene3D" id="3.40.50.1820">
    <property type="entry name" value="alpha/beta hydrolase"/>
    <property type="match status" value="1"/>
</dbReference>
<dbReference type="Pfam" id="PF13193">
    <property type="entry name" value="AMP-binding_C"/>
    <property type="match status" value="2"/>
</dbReference>
<dbReference type="GO" id="GO:0003824">
    <property type="term" value="F:catalytic activity"/>
    <property type="evidence" value="ECO:0007669"/>
    <property type="project" value="InterPro"/>
</dbReference>
<dbReference type="Proteomes" id="UP000309128">
    <property type="component" value="Unassembled WGS sequence"/>
</dbReference>
<gene>
    <name evidence="6" type="ORF">ETD86_13210</name>
</gene>
<dbReference type="PROSITE" id="PS50075">
    <property type="entry name" value="CARRIER"/>
    <property type="match status" value="2"/>
</dbReference>
<dbReference type="SUPFAM" id="SSF52777">
    <property type="entry name" value="CoA-dependent acyltransferases"/>
    <property type="match status" value="2"/>
</dbReference>
<dbReference type="GO" id="GO:0072330">
    <property type="term" value="P:monocarboxylic acid biosynthetic process"/>
    <property type="evidence" value="ECO:0007669"/>
    <property type="project" value="UniProtKB-ARBA"/>
</dbReference>
<dbReference type="Pfam" id="PF00550">
    <property type="entry name" value="PP-binding"/>
    <property type="match status" value="2"/>
</dbReference>
<organism evidence="6 7">
    <name type="scientific">Nonomuraea turkmeniaca</name>
    <dbReference type="NCBI Taxonomy" id="103838"/>
    <lineage>
        <taxon>Bacteria</taxon>
        <taxon>Bacillati</taxon>
        <taxon>Actinomycetota</taxon>
        <taxon>Actinomycetes</taxon>
        <taxon>Streptosporangiales</taxon>
        <taxon>Streptosporangiaceae</taxon>
        <taxon>Nonomuraea</taxon>
    </lineage>
</organism>
<keyword evidence="7" id="KW-1185">Reference proteome</keyword>
<dbReference type="InterPro" id="IPR036736">
    <property type="entry name" value="ACP-like_sf"/>
</dbReference>
<feature type="region of interest" description="Disordered" evidence="4">
    <location>
        <begin position="644"/>
        <end position="663"/>
    </location>
</feature>
<dbReference type="SUPFAM" id="SSF56801">
    <property type="entry name" value="Acetyl-CoA synthetase-like"/>
    <property type="match status" value="2"/>
</dbReference>
<dbReference type="InterPro" id="IPR020845">
    <property type="entry name" value="AMP-binding_CS"/>
</dbReference>
<name>A0A5S4G7Q4_9ACTN</name>
<dbReference type="InterPro" id="IPR000873">
    <property type="entry name" value="AMP-dep_synth/lig_dom"/>
</dbReference>
<keyword evidence="3" id="KW-0597">Phosphoprotein</keyword>
<sequence>MNGGTNAEEQHVIARVNVRSADQPIAEQAARIVGGLRRGAYDVVDVALLDDHRFETVGFRHGLGGQAPAECLHDVVAWRARACPDALAVVAGTRRLTYSQVDAWARALAGRLRELGVGPEARVVVCLPRSPELVVAALAVLKAGGVYVPVHPGEPEQRLRFVIEDTQAAAVVTMRGATVPAPIPVVGVDESGPLDEAAVGVAPDNLAYIMYTSGSTGMPKGVMVPHRAALNYLWEMGVGWRLGPGDVTLQLAHPSFSASIRDLLGPLLHGAAVEVPTDEQVKSPGYLVERLTGGVTCVLSCLPSLLRAVLGAWPDRATTTLRLALVISEPFAPDLLALTRRRWGPDVRLVHQYGLTECAMTSLWWECGGEPMGAKVPIGLPIPNVTAHILDDRLHPVRPGEVGELYIGGAGLARGYLNSPARTAEKFLAAPPGVPGERLFRTGDLARHGPGGVIEFVGRKDHQVKVRGFRVELGEIELALGAYEQVLESAVTLAEVNGTSQLVAYVVPAEGAALTPALLRGLLRGTLPGHLVPARYVILDALPRTTSGKIDRGALAPLDRHRPDLGVTYTAPRDGVERVLADIWCDVLHVDLVGIHDDLFDLGCDSLLLIAALARIRARLGADVPVDVAFHQPTVAAMAERIRERPPAGPPQEEPPVPDGPGSPLTHAQRRLWFVEQLSPGRPLYTVAAAWRLRGALDVAVLQQAVDWLVARHDSLRTVFTEDGAAAVVKDDLRVAVQPHPAEAAEDVAALVDGAAQRPFDLATGPLLRVAMFRLRPETHVLLLTAHHIIIDGRGMDVLLDEFAHAYTRMLEGEEPALPPPPARQADLPVREAAMEYWRGRLAGAPPLTGMPFERPRRAVPGVEGALLRTRMPYRLADDLEKLARQAGATFFMAGLAGWAALLSRWSGQDDLVIAVPVAGRDRLEDERLVGCLMNMLPIRVDLTGAPSYLALLERVRAAVLSALSHRETPFDRLVGEVARGGRGRPLAEVLFDVEREPPPLRLPGLQASRLDVHTGTAKSDVSLTLRRGAASLECRLEYDTALFDEAMMGPLAEQVESVLAAVVADPHRPVAELPLLTPGERERLAAEWTGTAMPYPEQCLHELVATQVRARPGAVAVEGPDHRLTYRELDEWARALAARLRELGVGPETRVGVCVPRSAEMVVSVLAVLMAGGAYVPLDPAHPADRLTRLIARTGAAVCLAKPGLAELSVPMVDPAAYRAAAESPLPEVGVDGLAAVYFTSGSSGEPKCVQITHRNWVNRIVCMGRDHRLDPGERVLHKTTLSFDDAAVEIFWPLTSGGCVAVLGAGDERSPASILEAARAHRARHLFLVPSMLSPIVTQAERGPEILSGLRTVFTSGEPLTPALARRFYEVAGSRGPRLVNHWGVTEAGIDSTAYACTPDDGHRRQVPIGQAIGNVRVHVLDAAMRPVPLGVVGELYVGGAGVGRGYLGEARLTAERFLPDPYAAVPGARLYRTGDLVRRLPSGDLEFIGRQDHQVKVRGNRVELGEVEAALESFTGVRRAVAVVKPEAGRPLDGEGAGDRGNELVAYVVPTAGGDVRIADLRAHLRARVPSYMVPNAFVVLDSLPTLPSGKVDRAALPDRDGSRPELESAFVAPRTYQEEVLAGLWREILGIERIGVHDDFFDLGGHSLRAAVLAARIEAAFDAPVPLRAFLEHPTIEALARLVTGQEAALPHRPR</sequence>
<dbReference type="InterPro" id="IPR042099">
    <property type="entry name" value="ANL_N_sf"/>
</dbReference>
<dbReference type="GO" id="GO:0008610">
    <property type="term" value="P:lipid biosynthetic process"/>
    <property type="evidence" value="ECO:0007669"/>
    <property type="project" value="UniProtKB-ARBA"/>
</dbReference>
<dbReference type="PROSITE" id="PS00455">
    <property type="entry name" value="AMP_BINDING"/>
    <property type="match status" value="2"/>
</dbReference>
<dbReference type="FunFam" id="2.30.38.10:FF:000001">
    <property type="entry name" value="Non-ribosomal peptide synthetase PvdI"/>
    <property type="match status" value="1"/>
</dbReference>
<dbReference type="PANTHER" id="PTHR45527">
    <property type="entry name" value="NONRIBOSOMAL PEPTIDE SYNTHETASE"/>
    <property type="match status" value="1"/>
</dbReference>
<evidence type="ECO:0000256" key="2">
    <source>
        <dbReference type="ARBA" id="ARBA00022450"/>
    </source>
</evidence>
<evidence type="ECO:0000313" key="6">
    <source>
        <dbReference type="EMBL" id="TMR21980.1"/>
    </source>
</evidence>
<dbReference type="NCBIfam" id="TIGR01733">
    <property type="entry name" value="AA-adenyl-dom"/>
    <property type="match status" value="2"/>
</dbReference>
<dbReference type="OrthoDB" id="3671989at2"/>
<dbReference type="Pfam" id="PF00668">
    <property type="entry name" value="Condensation"/>
    <property type="match status" value="1"/>
</dbReference>
<evidence type="ECO:0000313" key="7">
    <source>
        <dbReference type="Proteomes" id="UP000309128"/>
    </source>
</evidence>
<evidence type="ECO:0000256" key="3">
    <source>
        <dbReference type="ARBA" id="ARBA00022553"/>
    </source>
</evidence>
<keyword evidence="2" id="KW-0596">Phosphopantetheine</keyword>
<dbReference type="FunFam" id="3.40.50.980:FF:000001">
    <property type="entry name" value="Non-ribosomal peptide synthetase"/>
    <property type="match status" value="1"/>
</dbReference>
<dbReference type="GO" id="GO:0044550">
    <property type="term" value="P:secondary metabolite biosynthetic process"/>
    <property type="evidence" value="ECO:0007669"/>
    <property type="project" value="TreeGrafter"/>
</dbReference>
<dbReference type="CDD" id="cd19531">
    <property type="entry name" value="LCL_NRPS-like"/>
    <property type="match status" value="1"/>
</dbReference>
<dbReference type="Gene3D" id="3.30.300.30">
    <property type="match status" value="2"/>
</dbReference>
<dbReference type="InterPro" id="IPR045851">
    <property type="entry name" value="AMP-bd_C_sf"/>
</dbReference>
<dbReference type="GO" id="GO:0005737">
    <property type="term" value="C:cytoplasm"/>
    <property type="evidence" value="ECO:0007669"/>
    <property type="project" value="TreeGrafter"/>
</dbReference>
<dbReference type="InterPro" id="IPR029058">
    <property type="entry name" value="AB_hydrolase_fold"/>
</dbReference>
<dbReference type="SUPFAM" id="SSF47336">
    <property type="entry name" value="ACP-like"/>
    <property type="match status" value="2"/>
</dbReference>
<dbReference type="GO" id="GO:0031177">
    <property type="term" value="F:phosphopantetheine binding"/>
    <property type="evidence" value="ECO:0007669"/>
    <property type="project" value="InterPro"/>
</dbReference>
<reference evidence="6 7" key="1">
    <citation type="submission" date="2019-05" db="EMBL/GenBank/DDBJ databases">
        <title>Draft genome sequence of Nonomuraea turkmeniaca DSM 43926.</title>
        <authorList>
            <person name="Saricaoglu S."/>
            <person name="Isik K."/>
        </authorList>
    </citation>
    <scope>NUCLEOTIDE SEQUENCE [LARGE SCALE GENOMIC DNA]</scope>
    <source>
        <strain evidence="6 7">DSM 43926</strain>
    </source>
</reference>